<proteinExistence type="inferred from homology"/>
<dbReference type="KEGG" id="gfl:GRFL_0845"/>
<comment type="similarity">
    <text evidence="10">Belongs to the MurCDEF family. MurF subfamily.</text>
</comment>
<keyword evidence="4 10" id="KW-0547">Nucleotide-binding</keyword>
<evidence type="ECO:0000256" key="5">
    <source>
        <dbReference type="ARBA" id="ARBA00022840"/>
    </source>
</evidence>
<dbReference type="InterPro" id="IPR051046">
    <property type="entry name" value="MurCDEF_CellWall_CoF430Synth"/>
</dbReference>
<dbReference type="SUPFAM" id="SSF53623">
    <property type="entry name" value="MurD-like peptide ligases, catalytic domain"/>
    <property type="match status" value="1"/>
</dbReference>
<dbReference type="SUPFAM" id="SSF53244">
    <property type="entry name" value="MurD-like peptide ligases, peptide-binding domain"/>
    <property type="match status" value="1"/>
</dbReference>
<dbReference type="Gene3D" id="3.40.1390.10">
    <property type="entry name" value="MurE/MurF, N-terminal domain"/>
    <property type="match status" value="1"/>
</dbReference>
<keyword evidence="9 10" id="KW-0961">Cell wall biogenesis/degradation</keyword>
<keyword evidence="5 10" id="KW-0067">ATP-binding</keyword>
<dbReference type="PANTHER" id="PTHR43024">
    <property type="entry name" value="UDP-N-ACETYLMURAMOYL-TRIPEPTIDE--D-ALANYL-D-ALANINE LIGASE"/>
    <property type="match status" value="1"/>
</dbReference>
<keyword evidence="16" id="KW-1185">Reference proteome</keyword>
<protein>
    <recommendedName>
        <fullName evidence="10 11">UDP-N-acetylmuramoyl-tripeptide--D-alanyl-D-alanine ligase</fullName>
        <ecNumber evidence="10 11">6.3.2.10</ecNumber>
    </recommendedName>
    <alternativeName>
        <fullName evidence="10">D-alanyl-D-alanine-adding enzyme</fullName>
    </alternativeName>
</protein>
<evidence type="ECO:0000313" key="15">
    <source>
        <dbReference type="EMBL" id="APU67569.1"/>
    </source>
</evidence>
<dbReference type="InterPro" id="IPR004101">
    <property type="entry name" value="Mur_ligase_C"/>
</dbReference>
<reference evidence="15 16" key="1">
    <citation type="submission" date="2016-07" db="EMBL/GenBank/DDBJ databases">
        <title>Multi-omics approach to identify versatile polysaccharide utilization systems of a marine flavobacterium Gramella flava.</title>
        <authorList>
            <person name="Tang K."/>
        </authorList>
    </citation>
    <scope>NUCLEOTIDE SEQUENCE [LARGE SCALE GENOMIC DNA]</scope>
    <source>
        <strain evidence="15 16">JLT2011</strain>
    </source>
</reference>
<organism evidence="15 16">
    <name type="scientific">Christiangramia flava JLT2011</name>
    <dbReference type="NCBI Taxonomy" id="1229726"/>
    <lineage>
        <taxon>Bacteria</taxon>
        <taxon>Pseudomonadati</taxon>
        <taxon>Bacteroidota</taxon>
        <taxon>Flavobacteriia</taxon>
        <taxon>Flavobacteriales</taxon>
        <taxon>Flavobacteriaceae</taxon>
        <taxon>Christiangramia</taxon>
    </lineage>
</organism>
<dbReference type="GO" id="GO:0005524">
    <property type="term" value="F:ATP binding"/>
    <property type="evidence" value="ECO:0007669"/>
    <property type="project" value="UniProtKB-UniRule"/>
</dbReference>
<dbReference type="Pfam" id="PF08245">
    <property type="entry name" value="Mur_ligase_M"/>
    <property type="match status" value="1"/>
</dbReference>
<dbReference type="Gene3D" id="3.40.1190.10">
    <property type="entry name" value="Mur-like, catalytic domain"/>
    <property type="match status" value="1"/>
</dbReference>
<name>A0A1L7I1T2_9FLAO</name>
<dbReference type="GO" id="GO:0008360">
    <property type="term" value="P:regulation of cell shape"/>
    <property type="evidence" value="ECO:0007669"/>
    <property type="project" value="UniProtKB-KW"/>
</dbReference>
<dbReference type="GO" id="GO:0051301">
    <property type="term" value="P:cell division"/>
    <property type="evidence" value="ECO:0007669"/>
    <property type="project" value="UniProtKB-KW"/>
</dbReference>
<dbReference type="Gene3D" id="3.90.190.20">
    <property type="entry name" value="Mur ligase, C-terminal domain"/>
    <property type="match status" value="1"/>
</dbReference>
<dbReference type="InterPro" id="IPR036565">
    <property type="entry name" value="Mur-like_cat_sf"/>
</dbReference>
<evidence type="ECO:0000256" key="7">
    <source>
        <dbReference type="ARBA" id="ARBA00022984"/>
    </source>
</evidence>
<dbReference type="RefSeq" id="WP_083643432.1">
    <property type="nucleotide sequence ID" value="NZ_AMRU01000003.1"/>
</dbReference>
<dbReference type="SUPFAM" id="SSF63418">
    <property type="entry name" value="MurE/MurF N-terminal domain"/>
    <property type="match status" value="1"/>
</dbReference>
<dbReference type="InterPro" id="IPR013221">
    <property type="entry name" value="Mur_ligase_cen"/>
</dbReference>
<evidence type="ECO:0000256" key="4">
    <source>
        <dbReference type="ARBA" id="ARBA00022741"/>
    </source>
</evidence>
<feature type="domain" description="Mur ligase C-terminal" evidence="13">
    <location>
        <begin position="299"/>
        <end position="380"/>
    </location>
</feature>
<sequence>MNTAQLHQRYLLCSGVDTDTRKIRKDSIFFALKGDNFNGNLFAEEALNKGARYVVVDKKECARDKEHYILVKNCLESLQKLAIFHRNYLGIPILAITGSNGKTTTKELINAVLSRKFKTVATKGNLNNHIGVPLTLLSMDEETEFGIVEMGANHPLEIEFLCSIANPDYGYITNFGKAHLEGFGSLEGVIQAKTELYRDIQKRHKLLFLNLDDEVQKKHANYNHVFTFGEDQNAHITVQYPEGDATAKVFYNQTEFTSRLTGNYNAKNMAAAICIGLYFKVLFNSVKEAIASYEPGNNRSQTIQSDSNTIIMDAYNANPTSMQAALDNFSKLKTSKEKIVILGDMFELGPSAATEHQVIVNFVENAGFSEAYLLGENFRNTTTSNNTTFKFRDMEALKKHTSEINYKNCYFLIKGSRGMALERVLDSIEKKNYPSE</sequence>
<keyword evidence="6 10" id="KW-0133">Cell shape</keyword>
<dbReference type="GO" id="GO:0047480">
    <property type="term" value="F:UDP-N-acetylmuramoyl-tripeptide-D-alanyl-D-alanine ligase activity"/>
    <property type="evidence" value="ECO:0007669"/>
    <property type="project" value="UniProtKB-UniRule"/>
</dbReference>
<dbReference type="HAMAP" id="MF_02019">
    <property type="entry name" value="MurF"/>
    <property type="match status" value="1"/>
</dbReference>
<comment type="function">
    <text evidence="10 11">Involved in cell wall formation. Catalyzes the final step in the synthesis of UDP-N-acetylmuramoyl-pentapeptide, the precursor of murein.</text>
</comment>
<evidence type="ECO:0000256" key="8">
    <source>
        <dbReference type="ARBA" id="ARBA00023306"/>
    </source>
</evidence>
<dbReference type="GO" id="GO:0008766">
    <property type="term" value="F:UDP-N-acetylmuramoylalanyl-D-glutamyl-2,6-diaminopimelate-D-alanyl-D-alanine ligase activity"/>
    <property type="evidence" value="ECO:0007669"/>
    <property type="project" value="RHEA"/>
</dbReference>
<keyword evidence="7 10" id="KW-0573">Peptidoglycan synthesis</keyword>
<comment type="pathway">
    <text evidence="10 11">Cell wall biogenesis; peptidoglycan biosynthesis.</text>
</comment>
<evidence type="ECO:0000256" key="9">
    <source>
        <dbReference type="ARBA" id="ARBA00023316"/>
    </source>
</evidence>
<dbReference type="Pfam" id="PF02875">
    <property type="entry name" value="Mur_ligase_C"/>
    <property type="match status" value="1"/>
</dbReference>
<accession>A0A1L7I1T2</accession>
<dbReference type="NCBIfam" id="TIGR01143">
    <property type="entry name" value="murF"/>
    <property type="match status" value="1"/>
</dbReference>
<dbReference type="InterPro" id="IPR000713">
    <property type="entry name" value="Mur_ligase_N"/>
</dbReference>
<keyword evidence="1 10" id="KW-0963">Cytoplasm</keyword>
<gene>
    <name evidence="10" type="primary">murF</name>
    <name evidence="15" type="ORF">GRFL_0845</name>
</gene>
<dbReference type="InterPro" id="IPR005863">
    <property type="entry name" value="UDP-N-AcMur_synth"/>
</dbReference>
<dbReference type="Pfam" id="PF01225">
    <property type="entry name" value="Mur_ligase"/>
    <property type="match status" value="1"/>
</dbReference>
<dbReference type="STRING" id="1229726.GRFL_0845"/>
<keyword evidence="2 10" id="KW-0436">Ligase</keyword>
<keyword evidence="3 10" id="KW-0132">Cell division</keyword>
<keyword evidence="8 10" id="KW-0131">Cell cycle</keyword>
<evidence type="ECO:0000259" key="14">
    <source>
        <dbReference type="Pfam" id="PF08245"/>
    </source>
</evidence>
<evidence type="ECO:0000259" key="12">
    <source>
        <dbReference type="Pfam" id="PF01225"/>
    </source>
</evidence>
<dbReference type="EMBL" id="CP016359">
    <property type="protein sequence ID" value="APU67569.1"/>
    <property type="molecule type" value="Genomic_DNA"/>
</dbReference>
<evidence type="ECO:0000256" key="10">
    <source>
        <dbReference type="HAMAP-Rule" id="MF_02019"/>
    </source>
</evidence>
<dbReference type="GO" id="GO:0009252">
    <property type="term" value="P:peptidoglycan biosynthetic process"/>
    <property type="evidence" value="ECO:0007669"/>
    <property type="project" value="UniProtKB-UniRule"/>
</dbReference>
<evidence type="ECO:0000256" key="11">
    <source>
        <dbReference type="RuleBase" id="RU004136"/>
    </source>
</evidence>
<evidence type="ECO:0000256" key="2">
    <source>
        <dbReference type="ARBA" id="ARBA00022598"/>
    </source>
</evidence>
<dbReference type="InterPro" id="IPR036615">
    <property type="entry name" value="Mur_ligase_C_dom_sf"/>
</dbReference>
<dbReference type="OrthoDB" id="9801978at2"/>
<dbReference type="GO" id="GO:0005737">
    <property type="term" value="C:cytoplasm"/>
    <property type="evidence" value="ECO:0007669"/>
    <property type="project" value="UniProtKB-SubCell"/>
</dbReference>
<evidence type="ECO:0000313" key="16">
    <source>
        <dbReference type="Proteomes" id="UP000186230"/>
    </source>
</evidence>
<dbReference type="UniPathway" id="UPA00219"/>
<dbReference type="Proteomes" id="UP000186230">
    <property type="component" value="Chromosome"/>
</dbReference>
<comment type="catalytic activity">
    <reaction evidence="10 11">
        <text>D-alanyl-D-alanine + UDP-N-acetyl-alpha-D-muramoyl-L-alanyl-gamma-D-glutamyl-meso-2,6-diaminopimelate + ATP = UDP-N-acetyl-alpha-D-muramoyl-L-alanyl-gamma-D-glutamyl-meso-2,6-diaminopimeloyl-D-alanyl-D-alanine + ADP + phosphate + H(+)</text>
        <dbReference type="Rhea" id="RHEA:28374"/>
        <dbReference type="ChEBI" id="CHEBI:15378"/>
        <dbReference type="ChEBI" id="CHEBI:30616"/>
        <dbReference type="ChEBI" id="CHEBI:43474"/>
        <dbReference type="ChEBI" id="CHEBI:57822"/>
        <dbReference type="ChEBI" id="CHEBI:61386"/>
        <dbReference type="ChEBI" id="CHEBI:83905"/>
        <dbReference type="ChEBI" id="CHEBI:456216"/>
        <dbReference type="EC" id="6.3.2.10"/>
    </reaction>
</comment>
<dbReference type="EC" id="6.3.2.10" evidence="10 11"/>
<dbReference type="AlphaFoldDB" id="A0A1L7I1T2"/>
<dbReference type="InterPro" id="IPR035911">
    <property type="entry name" value="MurE/MurF_N"/>
</dbReference>
<evidence type="ECO:0000256" key="1">
    <source>
        <dbReference type="ARBA" id="ARBA00022490"/>
    </source>
</evidence>
<dbReference type="GO" id="GO:0071555">
    <property type="term" value="P:cell wall organization"/>
    <property type="evidence" value="ECO:0007669"/>
    <property type="project" value="UniProtKB-KW"/>
</dbReference>
<feature type="domain" description="Mur ligase N-terminal catalytic" evidence="12">
    <location>
        <begin position="15"/>
        <end position="83"/>
    </location>
</feature>
<evidence type="ECO:0000256" key="3">
    <source>
        <dbReference type="ARBA" id="ARBA00022618"/>
    </source>
</evidence>
<dbReference type="PANTHER" id="PTHR43024:SF1">
    <property type="entry name" value="UDP-N-ACETYLMURAMOYL-TRIPEPTIDE--D-ALANYL-D-ALANINE LIGASE"/>
    <property type="match status" value="1"/>
</dbReference>
<evidence type="ECO:0000256" key="6">
    <source>
        <dbReference type="ARBA" id="ARBA00022960"/>
    </source>
</evidence>
<evidence type="ECO:0000259" key="13">
    <source>
        <dbReference type="Pfam" id="PF02875"/>
    </source>
</evidence>
<feature type="binding site" evidence="10">
    <location>
        <begin position="98"/>
        <end position="104"/>
    </location>
    <ligand>
        <name>ATP</name>
        <dbReference type="ChEBI" id="CHEBI:30616"/>
    </ligand>
</feature>
<comment type="subcellular location">
    <subcellularLocation>
        <location evidence="10 11">Cytoplasm</location>
    </subcellularLocation>
</comment>
<feature type="domain" description="Mur ligase central" evidence="14">
    <location>
        <begin position="96"/>
        <end position="275"/>
    </location>
</feature>